<feature type="domain" description="GTP cyclohydrolase I" evidence="7">
    <location>
        <begin position="88"/>
        <end position="129"/>
    </location>
</feature>
<accession>A0A1R1PYE9</accession>
<dbReference type="InterPro" id="IPR043134">
    <property type="entry name" value="GTP-CH-I_N"/>
</dbReference>
<name>A0A1R1PYE9_ZANCU</name>
<dbReference type="GO" id="GO:0006729">
    <property type="term" value="P:tetrahydrobiopterin biosynthetic process"/>
    <property type="evidence" value="ECO:0007669"/>
    <property type="project" value="TreeGrafter"/>
</dbReference>
<dbReference type="SUPFAM" id="SSF55620">
    <property type="entry name" value="Tetrahydrobiopterin biosynthesis enzymes-like"/>
    <property type="match status" value="1"/>
</dbReference>
<dbReference type="GO" id="GO:0008270">
    <property type="term" value="F:zinc ion binding"/>
    <property type="evidence" value="ECO:0007669"/>
    <property type="project" value="TreeGrafter"/>
</dbReference>
<evidence type="ECO:0000259" key="7">
    <source>
        <dbReference type="Pfam" id="PF01227"/>
    </source>
</evidence>
<gene>
    <name evidence="8" type="ORF">AX774_g489</name>
</gene>
<evidence type="ECO:0000256" key="1">
    <source>
        <dbReference type="ARBA" id="ARBA00008085"/>
    </source>
</evidence>
<keyword evidence="4 8" id="KW-0378">Hydrolase</keyword>
<dbReference type="EMBL" id="LSSK01000027">
    <property type="protein sequence ID" value="OMH85947.1"/>
    <property type="molecule type" value="Genomic_DNA"/>
</dbReference>
<dbReference type="InterPro" id="IPR020602">
    <property type="entry name" value="GTP_CycHdrlase_I_dom"/>
</dbReference>
<dbReference type="PANTHER" id="PTHR11109">
    <property type="entry name" value="GTP CYCLOHYDROLASE I"/>
    <property type="match status" value="1"/>
</dbReference>
<dbReference type="PANTHER" id="PTHR11109:SF7">
    <property type="entry name" value="GTP CYCLOHYDROLASE 1"/>
    <property type="match status" value="1"/>
</dbReference>
<protein>
    <recommendedName>
        <fullName evidence="2">GTP cyclohydrolase 1</fullName>
    </recommendedName>
    <alternativeName>
        <fullName evidence="6">GTP cyclohydrolase I</fullName>
    </alternativeName>
</protein>
<evidence type="ECO:0000313" key="8">
    <source>
        <dbReference type="EMBL" id="OMH85947.1"/>
    </source>
</evidence>
<dbReference type="InterPro" id="IPR001474">
    <property type="entry name" value="GTP_CycHdrlase_I"/>
</dbReference>
<comment type="caution">
    <text evidence="8">The sequence shown here is derived from an EMBL/GenBank/DDBJ whole genome shotgun (WGS) entry which is preliminary data.</text>
</comment>
<dbReference type="GO" id="GO:0003934">
    <property type="term" value="F:GTP cyclohydrolase I activity"/>
    <property type="evidence" value="ECO:0007669"/>
    <property type="project" value="InterPro"/>
</dbReference>
<keyword evidence="9" id="KW-1185">Reference proteome</keyword>
<organism evidence="8 9">
    <name type="scientific">Zancudomyces culisetae</name>
    <name type="common">Gut fungus</name>
    <name type="synonym">Smittium culisetae</name>
    <dbReference type="NCBI Taxonomy" id="1213189"/>
    <lineage>
        <taxon>Eukaryota</taxon>
        <taxon>Fungi</taxon>
        <taxon>Fungi incertae sedis</taxon>
        <taxon>Zoopagomycota</taxon>
        <taxon>Kickxellomycotina</taxon>
        <taxon>Harpellomycetes</taxon>
        <taxon>Harpellales</taxon>
        <taxon>Legeriomycetaceae</taxon>
        <taxon>Zancudomyces</taxon>
    </lineage>
</organism>
<comment type="similarity">
    <text evidence="1">Belongs to the GTP cyclohydrolase I family.</text>
</comment>
<dbReference type="FunFam" id="1.10.286.10:FF:000003">
    <property type="entry name" value="GTP cyclohydrolase 1"/>
    <property type="match status" value="1"/>
</dbReference>
<sequence>MEQKGEFDSIKQDVADNLRMLKLEPSVATTRVQSPNIFLAKKKEQSKQISIYESPAVEEDGLSWPSLGARDRINETEQEKEQRIKRMAGAVKVILECIGEDVDRQGILKTPERYAKALLFFTKGYEESLSCKASIL</sequence>
<evidence type="ECO:0000256" key="4">
    <source>
        <dbReference type="ARBA" id="ARBA00022801"/>
    </source>
</evidence>
<keyword evidence="3" id="KW-0547">Nucleotide-binding</keyword>
<proteinExistence type="inferred from homology"/>
<evidence type="ECO:0000256" key="3">
    <source>
        <dbReference type="ARBA" id="ARBA00022741"/>
    </source>
</evidence>
<evidence type="ECO:0000256" key="6">
    <source>
        <dbReference type="ARBA" id="ARBA00030854"/>
    </source>
</evidence>
<dbReference type="GO" id="GO:0005737">
    <property type="term" value="C:cytoplasm"/>
    <property type="evidence" value="ECO:0007669"/>
    <property type="project" value="TreeGrafter"/>
</dbReference>
<reference evidence="9" key="1">
    <citation type="submission" date="2017-01" db="EMBL/GenBank/DDBJ databases">
        <authorList>
            <person name="Wang Y."/>
            <person name="White M."/>
            <person name="Kvist S."/>
            <person name="Moncalvo J.-M."/>
        </authorList>
    </citation>
    <scope>NUCLEOTIDE SEQUENCE [LARGE SCALE GENOMIC DNA]</scope>
    <source>
        <strain evidence="9">COL-18-3</strain>
    </source>
</reference>
<evidence type="ECO:0000313" key="9">
    <source>
        <dbReference type="Proteomes" id="UP000188320"/>
    </source>
</evidence>
<dbReference type="OrthoDB" id="4966at2759"/>
<dbReference type="AlphaFoldDB" id="A0A1R1PYE9"/>
<evidence type="ECO:0000256" key="5">
    <source>
        <dbReference type="ARBA" id="ARBA00023134"/>
    </source>
</evidence>
<dbReference type="GO" id="GO:0005525">
    <property type="term" value="F:GTP binding"/>
    <property type="evidence" value="ECO:0007669"/>
    <property type="project" value="UniProtKB-KW"/>
</dbReference>
<evidence type="ECO:0000256" key="2">
    <source>
        <dbReference type="ARBA" id="ARBA00017272"/>
    </source>
</evidence>
<dbReference type="GO" id="GO:0046654">
    <property type="term" value="P:tetrahydrofolate biosynthetic process"/>
    <property type="evidence" value="ECO:0007669"/>
    <property type="project" value="InterPro"/>
</dbReference>
<keyword evidence="5" id="KW-0342">GTP-binding</keyword>
<dbReference type="Pfam" id="PF01227">
    <property type="entry name" value="GTP_cyclohydroI"/>
    <property type="match status" value="1"/>
</dbReference>
<dbReference type="Proteomes" id="UP000188320">
    <property type="component" value="Unassembled WGS sequence"/>
</dbReference>
<dbReference type="Gene3D" id="1.10.286.10">
    <property type="match status" value="1"/>
</dbReference>